<evidence type="ECO:0000313" key="3">
    <source>
        <dbReference type="EMBL" id="GAA0875403.1"/>
    </source>
</evidence>
<sequence>MKRYILTLLSFISALTLLANDLSSGFSKTEYIETLKMNAAQKDTITPDAVFRSDKYDRIYRSPVVGLLNRWDLWMRKDKNEIGISLRGTAPEALSWLANFYAAMIPARGEIKINDSLTFNYKLAERSDATVHAGWTFGLGSMASDIVQKIDSCYRTGVKNVLIFGHSQGGALSHLTTAYLRYLQKDGKLPADIVFKTYASAAPKPGNLYFAYDYEHLTFGGWSYTVVNPEDWVPETPITVQTSEDFATTNPFRYVKPMLKKQKLLVRMALKGAYNSMDKSTKKARKNVKKQLGYRTGKLIQKSKPQYVQPEFSRGIYYTRAGIPVVLMPDVEYYASFPKDAQENIFQHHMFEPYLMLAEKLPETK</sequence>
<dbReference type="SUPFAM" id="SSF53474">
    <property type="entry name" value="alpha/beta-Hydrolases"/>
    <property type="match status" value="1"/>
</dbReference>
<dbReference type="InterPro" id="IPR002921">
    <property type="entry name" value="Fungal_lipase-type"/>
</dbReference>
<name>A0ABP3Y3S6_9FLAO</name>
<gene>
    <name evidence="3" type="ORF">GCM10009118_18120</name>
</gene>
<reference evidence="4" key="1">
    <citation type="journal article" date="2019" name="Int. J. Syst. Evol. Microbiol.">
        <title>The Global Catalogue of Microorganisms (GCM) 10K type strain sequencing project: providing services to taxonomists for standard genome sequencing and annotation.</title>
        <authorList>
            <consortium name="The Broad Institute Genomics Platform"/>
            <consortium name="The Broad Institute Genome Sequencing Center for Infectious Disease"/>
            <person name="Wu L."/>
            <person name="Ma J."/>
        </authorList>
    </citation>
    <scope>NUCLEOTIDE SEQUENCE [LARGE SCALE GENOMIC DNA]</scope>
    <source>
        <strain evidence="4">JCM 16083</strain>
    </source>
</reference>
<dbReference type="RefSeq" id="WP_343786845.1">
    <property type="nucleotide sequence ID" value="NZ_BAAAFH010000011.1"/>
</dbReference>
<dbReference type="Pfam" id="PF01764">
    <property type="entry name" value="Lipase_3"/>
    <property type="match status" value="1"/>
</dbReference>
<dbReference type="InterPro" id="IPR051218">
    <property type="entry name" value="Sec_MonoDiacylglyc_Lipase"/>
</dbReference>
<keyword evidence="4" id="KW-1185">Reference proteome</keyword>
<organism evidence="3 4">
    <name type="scientific">Wandonia haliotis</name>
    <dbReference type="NCBI Taxonomy" id="574963"/>
    <lineage>
        <taxon>Bacteria</taxon>
        <taxon>Pseudomonadati</taxon>
        <taxon>Bacteroidota</taxon>
        <taxon>Flavobacteriia</taxon>
        <taxon>Flavobacteriales</taxon>
        <taxon>Crocinitomicaceae</taxon>
        <taxon>Wandonia</taxon>
    </lineage>
</organism>
<evidence type="ECO:0000313" key="4">
    <source>
        <dbReference type="Proteomes" id="UP001501126"/>
    </source>
</evidence>
<dbReference type="InterPro" id="IPR029058">
    <property type="entry name" value="AB_hydrolase_fold"/>
</dbReference>
<keyword evidence="1" id="KW-0732">Signal</keyword>
<comment type="caution">
    <text evidence="3">The sequence shown here is derived from an EMBL/GenBank/DDBJ whole genome shotgun (WGS) entry which is preliminary data.</text>
</comment>
<dbReference type="Gene3D" id="3.40.50.1820">
    <property type="entry name" value="alpha/beta hydrolase"/>
    <property type="match status" value="1"/>
</dbReference>
<accession>A0ABP3Y3S6</accession>
<evidence type="ECO:0000256" key="1">
    <source>
        <dbReference type="SAM" id="SignalP"/>
    </source>
</evidence>
<protein>
    <recommendedName>
        <fullName evidence="2">Fungal lipase-type domain-containing protein</fullName>
    </recommendedName>
</protein>
<feature type="signal peptide" evidence="1">
    <location>
        <begin position="1"/>
        <end position="19"/>
    </location>
</feature>
<evidence type="ECO:0000259" key="2">
    <source>
        <dbReference type="Pfam" id="PF01764"/>
    </source>
</evidence>
<dbReference type="PANTHER" id="PTHR45856:SF24">
    <property type="entry name" value="FUNGAL LIPASE-LIKE DOMAIN-CONTAINING PROTEIN"/>
    <property type="match status" value="1"/>
</dbReference>
<feature type="chain" id="PRO_5046103018" description="Fungal lipase-type domain-containing protein" evidence="1">
    <location>
        <begin position="20"/>
        <end position="365"/>
    </location>
</feature>
<dbReference type="Proteomes" id="UP001501126">
    <property type="component" value="Unassembled WGS sequence"/>
</dbReference>
<dbReference type="EMBL" id="BAAAFH010000011">
    <property type="protein sequence ID" value="GAA0875403.1"/>
    <property type="molecule type" value="Genomic_DNA"/>
</dbReference>
<dbReference type="PANTHER" id="PTHR45856">
    <property type="entry name" value="ALPHA/BETA-HYDROLASES SUPERFAMILY PROTEIN"/>
    <property type="match status" value="1"/>
</dbReference>
<feature type="domain" description="Fungal lipase-type" evidence="2">
    <location>
        <begin position="84"/>
        <end position="239"/>
    </location>
</feature>
<proteinExistence type="predicted"/>